<proteinExistence type="predicted"/>
<dbReference type="PANTHER" id="PTHR14465:SF0">
    <property type="entry name" value="IQ DOMAIN-CONTAINING PROTEIN H"/>
    <property type="match status" value="1"/>
</dbReference>
<sequence length="618" mass="69424">MDEKSNQVPSTIPRDSPRIDEDDDDSSPASPQRRSFHRSFTHASTTASHYLEGSSGKTFSVPQALKVDYIKQIMDHNEQLRNREFSYRPKQIESLCFSCIILPSLDLDPKEMQRFATPADLEGYEERQLYTLLLLQDPNVRLIFLSSLCVDPEVVSYYLSLLKINPRECLPRLFMLSPNESVSKPLSKKILARPQLLHTIRDIACENATYVGLCGYTGSPATIELAETLGIRLLTTRDVKSLHFGTKQGSKEIFSACNVPSAPGTPSKHDDDLLSTGDISKLQTRYWTDHCKYIRTPKDLSMGIARQIKNFSIKPKKWMIKLNQGFSGRGNAVLDLQQVQNHLYDDINDMANDIEKLLPTMKFECSAVTWAGNGFTGFRNQMQRLGCIGEALLEGDSLQSPSVQGVISQDDDGRPVVRILSTHEQVLNGQTYYGCIFPARSGYRKKLIEYGLRVGAELAKNGGEGYFSVDFIARKLHCKAWDLKAVEINLRKGGTTHPYVLLELLCKGKTDEEGVFHSENGEPKYYVATDGCLIPALQKVRKDALLHALLSGKHALAEEIKWNMEKKKGAVFHLFRFVDLKNMVGFTCIGSTREEAEEINRKTIHFLTALGEQCADTP</sequence>
<name>A0A7S2PIQ8_9STRA</name>
<feature type="region of interest" description="Disordered" evidence="1">
    <location>
        <begin position="1"/>
        <end position="39"/>
    </location>
</feature>
<evidence type="ECO:0008006" key="3">
    <source>
        <dbReference type="Google" id="ProtNLM"/>
    </source>
</evidence>
<protein>
    <recommendedName>
        <fullName evidence="3">ATP-grasp domain-containing protein</fullName>
    </recommendedName>
</protein>
<organism evidence="2">
    <name type="scientific">Leptocylindrus danicus</name>
    <dbReference type="NCBI Taxonomy" id="163516"/>
    <lineage>
        <taxon>Eukaryota</taxon>
        <taxon>Sar</taxon>
        <taxon>Stramenopiles</taxon>
        <taxon>Ochrophyta</taxon>
        <taxon>Bacillariophyta</taxon>
        <taxon>Coscinodiscophyceae</taxon>
        <taxon>Chaetocerotophycidae</taxon>
        <taxon>Leptocylindrales</taxon>
        <taxon>Leptocylindraceae</taxon>
        <taxon>Leptocylindrus</taxon>
    </lineage>
</organism>
<feature type="compositionally biased region" description="Polar residues" evidence="1">
    <location>
        <begin position="1"/>
        <end position="10"/>
    </location>
</feature>
<reference evidence="2" key="1">
    <citation type="submission" date="2021-01" db="EMBL/GenBank/DDBJ databases">
        <authorList>
            <person name="Corre E."/>
            <person name="Pelletier E."/>
            <person name="Niang G."/>
            <person name="Scheremetjew M."/>
            <person name="Finn R."/>
            <person name="Kale V."/>
            <person name="Holt S."/>
            <person name="Cochrane G."/>
            <person name="Meng A."/>
            <person name="Brown T."/>
            <person name="Cohen L."/>
        </authorList>
    </citation>
    <scope>NUCLEOTIDE SEQUENCE</scope>
    <source>
        <strain evidence="2">B650</strain>
    </source>
</reference>
<evidence type="ECO:0000313" key="2">
    <source>
        <dbReference type="EMBL" id="CAD9599725.1"/>
    </source>
</evidence>
<dbReference type="AlphaFoldDB" id="A0A7S2PIQ8"/>
<dbReference type="PANTHER" id="PTHR14465">
    <property type="entry name" value="IQ DOMAIN-CONTAINING PROTEIN H"/>
    <property type="match status" value="1"/>
</dbReference>
<evidence type="ECO:0000256" key="1">
    <source>
        <dbReference type="SAM" id="MobiDB-lite"/>
    </source>
</evidence>
<dbReference type="Gene3D" id="3.30.470.20">
    <property type="entry name" value="ATP-grasp fold, B domain"/>
    <property type="match status" value="1"/>
</dbReference>
<gene>
    <name evidence="2" type="ORF">LDAN0321_LOCUS16270</name>
</gene>
<dbReference type="InterPro" id="IPR038752">
    <property type="entry name" value="IQCH"/>
</dbReference>
<dbReference type="EMBL" id="HBGY01026298">
    <property type="protein sequence ID" value="CAD9599725.1"/>
    <property type="molecule type" value="Transcribed_RNA"/>
</dbReference>
<accession>A0A7S2PIQ8</accession>